<protein>
    <submittedName>
        <fullName evidence="1">GlcNAc-PI de-N-acetylase</fullName>
    </submittedName>
</protein>
<evidence type="ECO:0000313" key="1">
    <source>
        <dbReference type="EMBL" id="OMG54569.1"/>
    </source>
</evidence>
<dbReference type="RefSeq" id="WP_076092731.1">
    <property type="nucleotide sequence ID" value="NZ_MTHD01000002.1"/>
</dbReference>
<dbReference type="EMBL" id="MTHD01000002">
    <property type="protein sequence ID" value="OMG54569.1"/>
    <property type="molecule type" value="Genomic_DNA"/>
</dbReference>
<keyword evidence="2" id="KW-1185">Reference proteome</keyword>
<dbReference type="PANTHER" id="PTHR12993:SF30">
    <property type="entry name" value="N-ACETYL-ALPHA-D-GLUCOSAMINYL L-MALATE DEACETYLASE 1"/>
    <property type="match status" value="1"/>
</dbReference>
<dbReference type="AlphaFoldDB" id="A0A1R1I7K8"/>
<dbReference type="InterPro" id="IPR003737">
    <property type="entry name" value="GlcNAc_PI_deacetylase-related"/>
</dbReference>
<dbReference type="PANTHER" id="PTHR12993">
    <property type="entry name" value="N-ACETYLGLUCOSAMINYL-PHOSPHATIDYLINOSITOL DE-N-ACETYLASE-RELATED"/>
    <property type="match status" value="1"/>
</dbReference>
<dbReference type="STRING" id="418702.BJN45_04900"/>
<comment type="caution">
    <text evidence="1">The sequence shown here is derived from an EMBL/GenBank/DDBJ whole genome shotgun (WGS) entry which is preliminary data.</text>
</comment>
<sequence>MTGRTLVVAPHPDDELLGCGGALLRRKNEGGTVGWLIVTGMTTETGWSAERILQRDNEIDAVAKLIGFDEVFNLRLPATGLDALPMSDVVSAFSSVFRSFAPEEVFVPHHGDVHSDHRVTFDVVAACAKWFRYPSVRRVLAYETVSESEFGLARGSAFEPNYFIDISEYLERKLEILNVYRSELGEFPFPRSLRAIRALAEWRGASAGYLAAEAFELLRERQ</sequence>
<dbReference type="Proteomes" id="UP000187526">
    <property type="component" value="Unassembled WGS sequence"/>
</dbReference>
<dbReference type="OrthoDB" id="9816564at2"/>
<accession>A0A1R1I7K8</accession>
<dbReference type="GO" id="GO:0016811">
    <property type="term" value="F:hydrolase activity, acting on carbon-nitrogen (but not peptide) bonds, in linear amides"/>
    <property type="evidence" value="ECO:0007669"/>
    <property type="project" value="TreeGrafter"/>
</dbReference>
<gene>
    <name evidence="1" type="ORF">BJN45_04900</name>
</gene>
<evidence type="ECO:0000313" key="2">
    <source>
        <dbReference type="Proteomes" id="UP000187526"/>
    </source>
</evidence>
<dbReference type="Pfam" id="PF02585">
    <property type="entry name" value="PIG-L"/>
    <property type="match status" value="1"/>
</dbReference>
<dbReference type="SUPFAM" id="SSF102588">
    <property type="entry name" value="LmbE-like"/>
    <property type="match status" value="1"/>
</dbReference>
<proteinExistence type="predicted"/>
<name>A0A1R1I7K8_9RHOO</name>
<dbReference type="Gene3D" id="3.40.50.10320">
    <property type="entry name" value="LmbE-like"/>
    <property type="match status" value="1"/>
</dbReference>
<organism evidence="1 2">
    <name type="scientific">Azonexus hydrophilus</name>
    <dbReference type="NCBI Taxonomy" id="418702"/>
    <lineage>
        <taxon>Bacteria</taxon>
        <taxon>Pseudomonadati</taxon>
        <taxon>Pseudomonadota</taxon>
        <taxon>Betaproteobacteria</taxon>
        <taxon>Rhodocyclales</taxon>
        <taxon>Azonexaceae</taxon>
        <taxon>Azonexus</taxon>
    </lineage>
</organism>
<dbReference type="InterPro" id="IPR024078">
    <property type="entry name" value="LmbE-like_dom_sf"/>
</dbReference>
<reference evidence="1 2" key="1">
    <citation type="submission" date="2016-10" db="EMBL/GenBank/DDBJ databases">
        <title>Alkaliphiles isolated from bioreactors.</title>
        <authorList>
            <person name="Salah Z."/>
            <person name="Rout S.P."/>
            <person name="Humphreys P.N."/>
        </authorList>
    </citation>
    <scope>NUCLEOTIDE SEQUENCE [LARGE SCALE GENOMIC DNA]</scope>
    <source>
        <strain evidence="1 2">ZS02</strain>
    </source>
</reference>